<dbReference type="Proteomes" id="UP001172681">
    <property type="component" value="Unassembled WGS sequence"/>
</dbReference>
<accession>A0AA38YDL9</accession>
<name>A0AA38YDL9_9EURO</name>
<gene>
    <name evidence="2" type="ORF">H2204_002200</name>
</gene>
<comment type="similarity">
    <text evidence="1">Belongs to the Cyclase 1 superfamily.</text>
</comment>
<dbReference type="Gene3D" id="3.50.30.50">
    <property type="entry name" value="Putative cyclase"/>
    <property type="match status" value="1"/>
</dbReference>
<dbReference type="InterPro" id="IPR007325">
    <property type="entry name" value="KFase/CYL"/>
</dbReference>
<dbReference type="InterPro" id="IPR037175">
    <property type="entry name" value="KFase_sf"/>
</dbReference>
<evidence type="ECO:0000313" key="2">
    <source>
        <dbReference type="EMBL" id="KAJ9643304.1"/>
    </source>
</evidence>
<protein>
    <recommendedName>
        <fullName evidence="4">Cyclase</fullName>
    </recommendedName>
</protein>
<dbReference type="PANTHER" id="PTHR34861">
    <property type="match status" value="1"/>
</dbReference>
<dbReference type="Pfam" id="PF04199">
    <property type="entry name" value="Cyclase"/>
    <property type="match status" value="1"/>
</dbReference>
<comment type="caution">
    <text evidence="2">The sequence shown here is derived from an EMBL/GenBank/DDBJ whole genome shotgun (WGS) entry which is preliminary data.</text>
</comment>
<evidence type="ECO:0008006" key="4">
    <source>
        <dbReference type="Google" id="ProtNLM"/>
    </source>
</evidence>
<dbReference type="AlphaFoldDB" id="A0AA38YDL9"/>
<evidence type="ECO:0000256" key="1">
    <source>
        <dbReference type="ARBA" id="ARBA00007865"/>
    </source>
</evidence>
<evidence type="ECO:0000313" key="3">
    <source>
        <dbReference type="Proteomes" id="UP001172681"/>
    </source>
</evidence>
<sequence length="290" mass="32270">MASTALNHLTPERRLLAAQEVKYGESFQLDWPFHKIGTPAFGRNGLKHTLIKFQPKNGQLVHDDEVSFNTQAGSQWDGFMHQGDQRSGAYYNGLKHSDTVCTEEGAHSVHYWCESGIVGRGVLLDWPRWLRETGKEVPSAVTRQEISVEDMKSIAAHQGVEFRHGDVLVLRVGFLEWYEATAEAERDKQLAGLQLAGAKQGEEMQRWIWDSRFAAVAADSFGFECNPPIGAELLHHWLIPHAGVPIGELWHLDKLADACARLKKWSFLLASAPLNVKGGVASTPNVIALL</sequence>
<dbReference type="EMBL" id="JAPDRN010000008">
    <property type="protein sequence ID" value="KAJ9643304.1"/>
    <property type="molecule type" value="Genomic_DNA"/>
</dbReference>
<reference evidence="2" key="1">
    <citation type="submission" date="2022-10" db="EMBL/GenBank/DDBJ databases">
        <title>Culturing micro-colonial fungi from biological soil crusts in the Mojave desert and describing Neophaeococcomyces mojavensis, and introducing the new genera and species Taxawa tesnikishii.</title>
        <authorList>
            <person name="Kurbessoian T."/>
            <person name="Stajich J.E."/>
        </authorList>
    </citation>
    <scope>NUCLEOTIDE SEQUENCE</scope>
    <source>
        <strain evidence="2">TK_35</strain>
    </source>
</reference>
<dbReference type="GO" id="GO:0004061">
    <property type="term" value="F:arylformamidase activity"/>
    <property type="evidence" value="ECO:0007669"/>
    <property type="project" value="InterPro"/>
</dbReference>
<keyword evidence="3" id="KW-1185">Reference proteome</keyword>
<dbReference type="PANTHER" id="PTHR34861:SF10">
    <property type="entry name" value="CYCLASE"/>
    <property type="match status" value="1"/>
</dbReference>
<organism evidence="2 3">
    <name type="scientific">Knufia peltigerae</name>
    <dbReference type="NCBI Taxonomy" id="1002370"/>
    <lineage>
        <taxon>Eukaryota</taxon>
        <taxon>Fungi</taxon>
        <taxon>Dikarya</taxon>
        <taxon>Ascomycota</taxon>
        <taxon>Pezizomycotina</taxon>
        <taxon>Eurotiomycetes</taxon>
        <taxon>Chaetothyriomycetidae</taxon>
        <taxon>Chaetothyriales</taxon>
        <taxon>Trichomeriaceae</taxon>
        <taxon>Knufia</taxon>
    </lineage>
</organism>
<dbReference type="SUPFAM" id="SSF102198">
    <property type="entry name" value="Putative cyclase"/>
    <property type="match status" value="1"/>
</dbReference>
<proteinExistence type="inferred from homology"/>
<dbReference type="GO" id="GO:0019441">
    <property type="term" value="P:L-tryptophan catabolic process to kynurenine"/>
    <property type="evidence" value="ECO:0007669"/>
    <property type="project" value="InterPro"/>
</dbReference>